<evidence type="ECO:0000313" key="2">
    <source>
        <dbReference type="EMBL" id="WAR19716.1"/>
    </source>
</evidence>
<sequence>MSCMTKCLGRLCVTLKVIALITNLIALGLPYWYKGAAVETVGVNGSDNVKTTIREGLWKACTDVEYLGNTNSYCVGNDAALNATSAALYATVVKDDIGFQLEHLFIGWGLNFLSMASGLLGGLLALCLARMVSTAKVDDLDKDTE</sequence>
<dbReference type="Gene3D" id="1.20.140.150">
    <property type="match status" value="1"/>
</dbReference>
<dbReference type="Proteomes" id="UP001164746">
    <property type="component" value="Chromosome 11"/>
</dbReference>
<protein>
    <submittedName>
        <fullName evidence="2">Uncharacterized protein</fullName>
    </submittedName>
</protein>
<keyword evidence="1" id="KW-1133">Transmembrane helix</keyword>
<name>A0ABY7FG53_MYAAR</name>
<keyword evidence="3" id="KW-1185">Reference proteome</keyword>
<evidence type="ECO:0000313" key="3">
    <source>
        <dbReference type="Proteomes" id="UP001164746"/>
    </source>
</evidence>
<keyword evidence="1" id="KW-0812">Transmembrane</keyword>
<evidence type="ECO:0000256" key="1">
    <source>
        <dbReference type="SAM" id="Phobius"/>
    </source>
</evidence>
<organism evidence="2 3">
    <name type="scientific">Mya arenaria</name>
    <name type="common">Soft-shell clam</name>
    <dbReference type="NCBI Taxonomy" id="6604"/>
    <lineage>
        <taxon>Eukaryota</taxon>
        <taxon>Metazoa</taxon>
        <taxon>Spiralia</taxon>
        <taxon>Lophotrochozoa</taxon>
        <taxon>Mollusca</taxon>
        <taxon>Bivalvia</taxon>
        <taxon>Autobranchia</taxon>
        <taxon>Heteroconchia</taxon>
        <taxon>Euheterodonta</taxon>
        <taxon>Imparidentia</taxon>
        <taxon>Neoheterodontei</taxon>
        <taxon>Myida</taxon>
        <taxon>Myoidea</taxon>
        <taxon>Myidae</taxon>
        <taxon>Mya</taxon>
    </lineage>
</organism>
<dbReference type="EMBL" id="CP111022">
    <property type="protein sequence ID" value="WAR19716.1"/>
    <property type="molecule type" value="Genomic_DNA"/>
</dbReference>
<feature type="transmembrane region" description="Helical" evidence="1">
    <location>
        <begin position="12"/>
        <end position="33"/>
    </location>
</feature>
<feature type="transmembrane region" description="Helical" evidence="1">
    <location>
        <begin position="105"/>
        <end position="129"/>
    </location>
</feature>
<keyword evidence="1" id="KW-0472">Membrane</keyword>
<reference evidence="2" key="1">
    <citation type="submission" date="2022-11" db="EMBL/GenBank/DDBJ databases">
        <title>Centuries of genome instability and evolution in soft-shell clam transmissible cancer (bioRxiv).</title>
        <authorList>
            <person name="Hart S.F.M."/>
            <person name="Yonemitsu M.A."/>
            <person name="Giersch R.M."/>
            <person name="Beal B.F."/>
            <person name="Arriagada G."/>
            <person name="Davis B.W."/>
            <person name="Ostrander E.A."/>
            <person name="Goff S.P."/>
            <person name="Metzger M.J."/>
        </authorList>
    </citation>
    <scope>NUCLEOTIDE SEQUENCE</scope>
    <source>
        <strain evidence="2">MELC-2E11</strain>
        <tissue evidence="2">Siphon/mantle</tissue>
    </source>
</reference>
<accession>A0ABY7FG53</accession>
<proteinExistence type="predicted"/>
<gene>
    <name evidence="2" type="ORF">MAR_001554</name>
</gene>